<protein>
    <submittedName>
        <fullName evidence="2">Divalent-cation tolerance protein CutA</fullName>
    </submittedName>
</protein>
<dbReference type="Proteomes" id="UP000322699">
    <property type="component" value="Unassembled WGS sequence"/>
</dbReference>
<sequence length="108" mass="12005">MDDSGQLAMVMTTVANEKDADRLAQSLVDQCLAACVQIAGPVTSYYRWAGEVQKSTEFRLMIKTSCKAWPGLKAKLAKLHPYDEPEIIYVAIDDASDGYRTWVVDQTT</sequence>
<name>A0A5B1CLF2_9BACT</name>
<dbReference type="SUPFAM" id="SSF54913">
    <property type="entry name" value="GlnB-like"/>
    <property type="match status" value="1"/>
</dbReference>
<keyword evidence="3" id="KW-1185">Reference proteome</keyword>
<dbReference type="GO" id="GO:0010038">
    <property type="term" value="P:response to metal ion"/>
    <property type="evidence" value="ECO:0007669"/>
    <property type="project" value="InterPro"/>
</dbReference>
<dbReference type="EMBL" id="VRLW01000001">
    <property type="protein sequence ID" value="KAA1261898.1"/>
    <property type="molecule type" value="Genomic_DNA"/>
</dbReference>
<evidence type="ECO:0000313" key="2">
    <source>
        <dbReference type="EMBL" id="KAA1261898.1"/>
    </source>
</evidence>
<dbReference type="RefSeq" id="WP_068262698.1">
    <property type="nucleotide sequence ID" value="NZ_LWSK01000038.1"/>
</dbReference>
<organism evidence="2 3">
    <name type="scientific">Rubripirellula obstinata</name>
    <dbReference type="NCBI Taxonomy" id="406547"/>
    <lineage>
        <taxon>Bacteria</taxon>
        <taxon>Pseudomonadati</taxon>
        <taxon>Planctomycetota</taxon>
        <taxon>Planctomycetia</taxon>
        <taxon>Pirellulales</taxon>
        <taxon>Pirellulaceae</taxon>
        <taxon>Rubripirellula</taxon>
    </lineage>
</organism>
<dbReference type="PANTHER" id="PTHR23419">
    <property type="entry name" value="DIVALENT CATION TOLERANCE CUTA-RELATED"/>
    <property type="match status" value="1"/>
</dbReference>
<dbReference type="InterPro" id="IPR011322">
    <property type="entry name" value="N-reg_PII-like_a/b"/>
</dbReference>
<reference evidence="2 3" key="1">
    <citation type="submission" date="2019-08" db="EMBL/GenBank/DDBJ databases">
        <title>Deep-cultivation of Planctomycetes and their phenomic and genomic characterization uncovers novel biology.</title>
        <authorList>
            <person name="Wiegand S."/>
            <person name="Jogler M."/>
            <person name="Boedeker C."/>
            <person name="Pinto D."/>
            <person name="Vollmers J."/>
            <person name="Rivas-Marin E."/>
            <person name="Kohn T."/>
            <person name="Peeters S.H."/>
            <person name="Heuer A."/>
            <person name="Rast P."/>
            <person name="Oberbeckmann S."/>
            <person name="Bunk B."/>
            <person name="Jeske O."/>
            <person name="Meyerdierks A."/>
            <person name="Storesund J.E."/>
            <person name="Kallscheuer N."/>
            <person name="Luecker S."/>
            <person name="Lage O.M."/>
            <person name="Pohl T."/>
            <person name="Merkel B.J."/>
            <person name="Hornburger P."/>
            <person name="Mueller R.-W."/>
            <person name="Bruemmer F."/>
            <person name="Labrenz M."/>
            <person name="Spormann A.M."/>
            <person name="Op Den Camp H."/>
            <person name="Overmann J."/>
            <person name="Amann R."/>
            <person name="Jetten M.S.M."/>
            <person name="Mascher T."/>
            <person name="Medema M.H."/>
            <person name="Devos D.P."/>
            <person name="Kaster A.-K."/>
            <person name="Ovreas L."/>
            <person name="Rohde M."/>
            <person name="Galperin M.Y."/>
            <person name="Jogler C."/>
        </authorList>
    </citation>
    <scope>NUCLEOTIDE SEQUENCE [LARGE SCALE GENOMIC DNA]</scope>
    <source>
        <strain evidence="2 3">LF1</strain>
    </source>
</reference>
<proteinExistence type="inferred from homology"/>
<gene>
    <name evidence="2" type="primary">cutA</name>
    <name evidence="2" type="ORF">LF1_44590</name>
</gene>
<dbReference type="InterPro" id="IPR004323">
    <property type="entry name" value="Ion_tolerance_CutA"/>
</dbReference>
<dbReference type="OrthoDB" id="37622at2"/>
<comment type="caution">
    <text evidence="2">The sequence shown here is derived from an EMBL/GenBank/DDBJ whole genome shotgun (WGS) entry which is preliminary data.</text>
</comment>
<dbReference type="PANTHER" id="PTHR23419:SF8">
    <property type="entry name" value="FI09726P"/>
    <property type="match status" value="1"/>
</dbReference>
<dbReference type="InterPro" id="IPR015867">
    <property type="entry name" value="N-reg_PII/ATP_PRibTrfase_C"/>
</dbReference>
<dbReference type="Pfam" id="PF03091">
    <property type="entry name" value="CutA1"/>
    <property type="match status" value="1"/>
</dbReference>
<dbReference type="AlphaFoldDB" id="A0A5B1CLF2"/>
<accession>A0A5B1CLF2</accession>
<dbReference type="Gene3D" id="3.30.70.120">
    <property type="match status" value="1"/>
</dbReference>
<dbReference type="GO" id="GO:0005507">
    <property type="term" value="F:copper ion binding"/>
    <property type="evidence" value="ECO:0007669"/>
    <property type="project" value="TreeGrafter"/>
</dbReference>
<evidence type="ECO:0000256" key="1">
    <source>
        <dbReference type="ARBA" id="ARBA00010169"/>
    </source>
</evidence>
<evidence type="ECO:0000313" key="3">
    <source>
        <dbReference type="Proteomes" id="UP000322699"/>
    </source>
</evidence>
<comment type="similarity">
    <text evidence="1">Belongs to the CutA family.</text>
</comment>